<gene>
    <name evidence="1" type="ORF">GCM10010307_28130</name>
</gene>
<accession>A0ABN3QRX4</accession>
<evidence type="ECO:0008006" key="3">
    <source>
        <dbReference type="Google" id="ProtNLM"/>
    </source>
</evidence>
<name>A0ABN3QRX4_9ACTN</name>
<dbReference type="EMBL" id="BAAASJ010000030">
    <property type="protein sequence ID" value="GAA2633610.1"/>
    <property type="molecule type" value="Genomic_DNA"/>
</dbReference>
<dbReference type="Proteomes" id="UP001500151">
    <property type="component" value="Unassembled WGS sequence"/>
</dbReference>
<proteinExistence type="predicted"/>
<protein>
    <recommendedName>
        <fullName evidence="3">GNAT family N-acetyltransferase</fullName>
    </recommendedName>
</protein>
<organism evidence="1 2">
    <name type="scientific">Streptomyces vastus</name>
    <dbReference type="NCBI Taxonomy" id="285451"/>
    <lineage>
        <taxon>Bacteria</taxon>
        <taxon>Bacillati</taxon>
        <taxon>Actinomycetota</taxon>
        <taxon>Actinomycetes</taxon>
        <taxon>Kitasatosporales</taxon>
        <taxon>Streptomycetaceae</taxon>
        <taxon>Streptomyces</taxon>
    </lineage>
</organism>
<evidence type="ECO:0000313" key="1">
    <source>
        <dbReference type="EMBL" id="GAA2633610.1"/>
    </source>
</evidence>
<evidence type="ECO:0000313" key="2">
    <source>
        <dbReference type="Proteomes" id="UP001500151"/>
    </source>
</evidence>
<keyword evidence="2" id="KW-1185">Reference proteome</keyword>
<reference evidence="1 2" key="1">
    <citation type="journal article" date="2019" name="Int. J. Syst. Evol. Microbiol.">
        <title>The Global Catalogue of Microorganisms (GCM) 10K type strain sequencing project: providing services to taxonomists for standard genome sequencing and annotation.</title>
        <authorList>
            <consortium name="The Broad Institute Genomics Platform"/>
            <consortium name="The Broad Institute Genome Sequencing Center for Infectious Disease"/>
            <person name="Wu L."/>
            <person name="Ma J."/>
        </authorList>
    </citation>
    <scope>NUCLEOTIDE SEQUENCE [LARGE SCALE GENOMIC DNA]</scope>
    <source>
        <strain evidence="1 2">JCM 4524</strain>
    </source>
</reference>
<comment type="caution">
    <text evidence="1">The sequence shown here is derived from an EMBL/GenBank/DDBJ whole genome shotgun (WGS) entry which is preliminary data.</text>
</comment>
<sequence>MTIIDERAAPERLHADFEAAHLTALWTQREPFVPGECRITLVRG</sequence>
<dbReference type="RefSeq" id="WP_344390144.1">
    <property type="nucleotide sequence ID" value="NZ_BAAASJ010000030.1"/>
</dbReference>